<evidence type="ECO:0008006" key="8">
    <source>
        <dbReference type="Google" id="ProtNLM"/>
    </source>
</evidence>
<gene>
    <name evidence="6" type="ORF">T310_6630</name>
</gene>
<feature type="transmembrane region" description="Helical" evidence="5">
    <location>
        <begin position="43"/>
        <end position="66"/>
    </location>
</feature>
<evidence type="ECO:0000256" key="2">
    <source>
        <dbReference type="ARBA" id="ARBA00023002"/>
    </source>
</evidence>
<dbReference type="GO" id="GO:0016491">
    <property type="term" value="F:oxidoreductase activity"/>
    <property type="evidence" value="ECO:0007669"/>
    <property type="project" value="UniProtKB-KW"/>
</dbReference>
<feature type="compositionally biased region" description="Basic and acidic residues" evidence="4">
    <location>
        <begin position="1"/>
        <end position="15"/>
    </location>
</feature>
<dbReference type="Proteomes" id="UP000053958">
    <property type="component" value="Unassembled WGS sequence"/>
</dbReference>
<keyword evidence="7" id="KW-1185">Reference proteome</keyword>
<dbReference type="InterPro" id="IPR021765">
    <property type="entry name" value="UstYa-like"/>
</dbReference>
<keyword evidence="5" id="KW-0472">Membrane</keyword>
<dbReference type="PANTHER" id="PTHR33365:SF11">
    <property type="entry name" value="TAT PATHWAY SIGNAL SEQUENCE"/>
    <property type="match status" value="1"/>
</dbReference>
<keyword evidence="5" id="KW-1133">Transmembrane helix</keyword>
<name>A0A0F4YP27_RASE3</name>
<dbReference type="AlphaFoldDB" id="A0A0F4YP27"/>
<reference evidence="6 7" key="1">
    <citation type="submission" date="2015-04" db="EMBL/GenBank/DDBJ databases">
        <authorList>
            <person name="Heijne W.H."/>
            <person name="Fedorova N.D."/>
            <person name="Nierman W.C."/>
            <person name="Vollebregt A.W."/>
            <person name="Zhao Z."/>
            <person name="Wu L."/>
            <person name="Kumar M."/>
            <person name="Stam H."/>
            <person name="van den Berg M.A."/>
            <person name="Pel H.J."/>
        </authorList>
    </citation>
    <scope>NUCLEOTIDE SEQUENCE [LARGE SCALE GENOMIC DNA]</scope>
    <source>
        <strain evidence="6 7">CBS 393.64</strain>
    </source>
</reference>
<accession>A0A0F4YP27</accession>
<evidence type="ECO:0000256" key="3">
    <source>
        <dbReference type="ARBA" id="ARBA00035112"/>
    </source>
</evidence>
<protein>
    <recommendedName>
        <fullName evidence="8">Oxidase ustYa</fullName>
    </recommendedName>
</protein>
<keyword evidence="5" id="KW-0812">Transmembrane</keyword>
<dbReference type="GO" id="GO:0043386">
    <property type="term" value="P:mycotoxin biosynthetic process"/>
    <property type="evidence" value="ECO:0007669"/>
    <property type="project" value="InterPro"/>
</dbReference>
<evidence type="ECO:0000313" key="6">
    <source>
        <dbReference type="EMBL" id="KKA19383.1"/>
    </source>
</evidence>
<dbReference type="OrthoDB" id="4219930at2759"/>
<evidence type="ECO:0000313" key="7">
    <source>
        <dbReference type="Proteomes" id="UP000053958"/>
    </source>
</evidence>
<dbReference type="RefSeq" id="XP_013325995.1">
    <property type="nucleotide sequence ID" value="XM_013470541.1"/>
</dbReference>
<dbReference type="EMBL" id="LASV01000353">
    <property type="protein sequence ID" value="KKA19383.1"/>
    <property type="molecule type" value="Genomic_DNA"/>
</dbReference>
<comment type="similarity">
    <text evidence="3">Belongs to the ustYa family.</text>
</comment>
<dbReference type="PANTHER" id="PTHR33365">
    <property type="entry name" value="YALI0B05434P"/>
    <property type="match status" value="1"/>
</dbReference>
<dbReference type="Pfam" id="PF11807">
    <property type="entry name" value="UstYa"/>
    <property type="match status" value="1"/>
</dbReference>
<feature type="region of interest" description="Disordered" evidence="4">
    <location>
        <begin position="1"/>
        <end position="20"/>
    </location>
</feature>
<evidence type="ECO:0000256" key="4">
    <source>
        <dbReference type="SAM" id="MobiDB-lite"/>
    </source>
</evidence>
<comment type="caution">
    <text evidence="6">The sequence shown here is derived from an EMBL/GenBank/DDBJ whole genome shotgun (WGS) entry which is preliminary data.</text>
</comment>
<proteinExistence type="inferred from homology"/>
<evidence type="ECO:0000256" key="1">
    <source>
        <dbReference type="ARBA" id="ARBA00004685"/>
    </source>
</evidence>
<dbReference type="GeneID" id="25318927"/>
<organism evidence="6 7">
    <name type="scientific">Rasamsonia emersonii (strain ATCC 16479 / CBS 393.64 / IMI 116815)</name>
    <dbReference type="NCBI Taxonomy" id="1408163"/>
    <lineage>
        <taxon>Eukaryota</taxon>
        <taxon>Fungi</taxon>
        <taxon>Dikarya</taxon>
        <taxon>Ascomycota</taxon>
        <taxon>Pezizomycotina</taxon>
        <taxon>Eurotiomycetes</taxon>
        <taxon>Eurotiomycetidae</taxon>
        <taxon>Eurotiales</taxon>
        <taxon>Trichocomaceae</taxon>
        <taxon>Rasamsonia</taxon>
    </lineage>
</organism>
<evidence type="ECO:0000256" key="5">
    <source>
        <dbReference type="SAM" id="Phobius"/>
    </source>
</evidence>
<keyword evidence="2" id="KW-0560">Oxidoreductase</keyword>
<comment type="pathway">
    <text evidence="1">Mycotoxin biosynthesis.</text>
</comment>
<dbReference type="STRING" id="1408163.A0A0F4YP27"/>
<sequence length="280" mass="32507">MERHESEKWHEHPYDDAQSSSESTEFLAKLELRKPRTPLRKYLDLRLLFEAGLIIIIIAMLISGAMNRRTPDFKNVTYGPTLPRKKVVFGNTAGFGPEITYHDTEMMRNATRMKEIHRNWQQLFPTGRGYVRVSENEDFEVLHPPFQMKDVLEEGDHYEGYIMSVYHQLHCLSILMTALGTSREEWAVLEDQKVEHRAHCVEYLRQSILCSADTTLEGETGAWARSTGWGQTHSCVDFDALTEWANKRAIWDLSDKLLPISFDPLRPPEEKEDENNDHTV</sequence>